<proteinExistence type="predicted"/>
<accession>A0ABR4DZ68</accession>
<dbReference type="InterPro" id="IPR036770">
    <property type="entry name" value="Ankyrin_rpt-contain_sf"/>
</dbReference>
<comment type="caution">
    <text evidence="1">The sequence shown here is derived from an EMBL/GenBank/DDBJ whole genome shotgun (WGS) entry which is preliminary data.</text>
</comment>
<name>A0ABR4DZ68_9PEZI</name>
<dbReference type="SUPFAM" id="SSF48403">
    <property type="entry name" value="Ankyrin repeat"/>
    <property type="match status" value="1"/>
</dbReference>
<dbReference type="EMBL" id="JBAWTH010000132">
    <property type="protein sequence ID" value="KAL2275471.1"/>
    <property type="molecule type" value="Genomic_DNA"/>
</dbReference>
<organism evidence="1 2">
    <name type="scientific">Diaporthe vaccinii</name>
    <dbReference type="NCBI Taxonomy" id="105482"/>
    <lineage>
        <taxon>Eukaryota</taxon>
        <taxon>Fungi</taxon>
        <taxon>Dikarya</taxon>
        <taxon>Ascomycota</taxon>
        <taxon>Pezizomycotina</taxon>
        <taxon>Sordariomycetes</taxon>
        <taxon>Sordariomycetidae</taxon>
        <taxon>Diaporthales</taxon>
        <taxon>Diaporthaceae</taxon>
        <taxon>Diaporthe</taxon>
        <taxon>Diaporthe eres species complex</taxon>
    </lineage>
</organism>
<dbReference type="Gene3D" id="1.25.40.20">
    <property type="entry name" value="Ankyrin repeat-containing domain"/>
    <property type="match status" value="1"/>
</dbReference>
<reference evidence="1 2" key="1">
    <citation type="submission" date="2024-03" db="EMBL/GenBank/DDBJ databases">
        <title>A high-quality draft genome sequence of Diaporthe vaccinii, a causative agent of upright dieback and viscid rot disease in cranberry plants.</title>
        <authorList>
            <person name="Sarrasin M."/>
            <person name="Lang B.F."/>
            <person name="Burger G."/>
        </authorList>
    </citation>
    <scope>NUCLEOTIDE SEQUENCE [LARGE SCALE GENOMIC DNA]</scope>
    <source>
        <strain evidence="1 2">IS7</strain>
    </source>
</reference>
<evidence type="ECO:0000313" key="2">
    <source>
        <dbReference type="Proteomes" id="UP001600888"/>
    </source>
</evidence>
<keyword evidence="2" id="KW-1185">Reference proteome</keyword>
<sequence>MLLSRGMTMRHSFALKAISAKAKQCLDVIVKRWDVNTPISETEPTVLAHAVQDEEMTLWLVDHGADLNKQTYIDLTPMSYAVQFAPLALIEKLLDRGGDVHSGELLQHALDRATDTIEVLRMLINRGAPLEASM</sequence>
<evidence type="ECO:0008006" key="3">
    <source>
        <dbReference type="Google" id="ProtNLM"/>
    </source>
</evidence>
<gene>
    <name evidence="1" type="ORF">FJTKL_02041</name>
</gene>
<dbReference type="Proteomes" id="UP001600888">
    <property type="component" value="Unassembled WGS sequence"/>
</dbReference>
<evidence type="ECO:0000313" key="1">
    <source>
        <dbReference type="EMBL" id="KAL2275471.1"/>
    </source>
</evidence>
<protein>
    <recommendedName>
        <fullName evidence="3">Ankyrin repeat protein</fullName>
    </recommendedName>
</protein>